<dbReference type="InterPro" id="IPR013394">
    <property type="entry name" value="T3SS_HrpB1/HrpK"/>
</dbReference>
<name>A0AAD2AQR0_9RALS</name>
<proteinExistence type="predicted"/>
<reference evidence="1 4" key="1">
    <citation type="submission" date="2023-07" db="EMBL/GenBank/DDBJ databases">
        <authorList>
            <person name="Peeters C."/>
        </authorList>
    </citation>
    <scope>NUCLEOTIDE SEQUENCE</scope>
    <source>
        <strain evidence="2 4">R-77569</strain>
        <strain evidence="1">R-77591</strain>
    </source>
</reference>
<dbReference type="Proteomes" id="UP001190002">
    <property type="component" value="Unassembled WGS sequence"/>
</dbReference>
<dbReference type="Pfam" id="PF09613">
    <property type="entry name" value="HrpB1_HrpK"/>
    <property type="match status" value="1"/>
</dbReference>
<evidence type="ECO:0008006" key="5">
    <source>
        <dbReference type="Google" id="ProtNLM"/>
    </source>
</evidence>
<accession>A0AAD2AQR0</accession>
<organism evidence="1 3">
    <name type="scientific">Ralstonia mannitolilytica</name>
    <dbReference type="NCBI Taxonomy" id="105219"/>
    <lineage>
        <taxon>Bacteria</taxon>
        <taxon>Pseudomonadati</taxon>
        <taxon>Pseudomonadota</taxon>
        <taxon>Betaproteobacteria</taxon>
        <taxon>Burkholderiales</taxon>
        <taxon>Burkholderiaceae</taxon>
        <taxon>Ralstonia</taxon>
    </lineage>
</organism>
<dbReference type="EMBL" id="CATVXE010000013">
    <property type="protein sequence ID" value="CAJ0687463.1"/>
    <property type="molecule type" value="Genomic_DNA"/>
</dbReference>
<dbReference type="EMBL" id="CAUDKV010000018">
    <property type="protein sequence ID" value="CAJ0886458.1"/>
    <property type="molecule type" value="Genomic_DNA"/>
</dbReference>
<evidence type="ECO:0000313" key="3">
    <source>
        <dbReference type="Proteomes" id="UP001190002"/>
    </source>
</evidence>
<gene>
    <name evidence="2" type="ORF">R77569_03720</name>
    <name evidence="1" type="ORF">R77591_03086</name>
</gene>
<evidence type="ECO:0000313" key="2">
    <source>
        <dbReference type="EMBL" id="CAJ0886458.1"/>
    </source>
</evidence>
<dbReference type="Proteomes" id="UP001190452">
    <property type="component" value="Unassembled WGS sequence"/>
</dbReference>
<dbReference type="RefSeq" id="WP_222327929.1">
    <property type="nucleotide sequence ID" value="NZ_CATVXE010000013.1"/>
</dbReference>
<dbReference type="AlphaFoldDB" id="A0AAD2AQR0"/>
<evidence type="ECO:0000313" key="4">
    <source>
        <dbReference type="Proteomes" id="UP001190452"/>
    </source>
</evidence>
<comment type="caution">
    <text evidence="1">The sequence shown here is derived from an EMBL/GenBank/DDBJ whole genome shotgun (WGS) entry which is preliminary data.</text>
</comment>
<protein>
    <recommendedName>
        <fullName evidence="5">HrpB1 family type III secretion system apparatus protein</fullName>
    </recommendedName>
</protein>
<sequence>MEPIQCSNRLLSGLLEVLMYATRSGQFDHAQNMLVAMRALRPNFRELDLVEGWLLVGRNQYADAARILRELCNGQRAESVVPFASAMMALCLNALGDPEWHIYANQVLARDEDPDSVAMVRTLMGVQEEMNAGTLDTSSPAHAAAESVDLSAYHSAHYFTRV</sequence>
<keyword evidence="4" id="KW-1185">Reference proteome</keyword>
<dbReference type="NCBIfam" id="TIGR02561">
    <property type="entry name" value="HrpB1_HrpK"/>
    <property type="match status" value="1"/>
</dbReference>
<evidence type="ECO:0000313" key="1">
    <source>
        <dbReference type="EMBL" id="CAJ0687463.1"/>
    </source>
</evidence>